<dbReference type="CTD" id="26548"/>
<evidence type="ECO:0000256" key="2">
    <source>
        <dbReference type="ARBA" id="ARBA00022737"/>
    </source>
</evidence>
<dbReference type="Pfam" id="PF04968">
    <property type="entry name" value="CHORD"/>
    <property type="match status" value="2"/>
</dbReference>
<reference evidence="7" key="2">
    <citation type="submission" date="2025-08" db="UniProtKB">
        <authorList>
            <consortium name="Ensembl"/>
        </authorList>
    </citation>
    <scope>IDENTIFICATION</scope>
</reference>
<dbReference type="CDD" id="cd06488">
    <property type="entry name" value="p23_melusin_like"/>
    <property type="match status" value="1"/>
</dbReference>
<keyword evidence="8" id="KW-1185">Reference proteome</keyword>
<dbReference type="PROSITE" id="PS51401">
    <property type="entry name" value="CHORD"/>
    <property type="match status" value="2"/>
</dbReference>
<dbReference type="PANTHER" id="PTHR46983">
    <property type="entry name" value="CYSTEINE AND HISTIDINE-RICH DOMAIN-CONTAINING PROTEIN 1"/>
    <property type="match status" value="1"/>
</dbReference>
<accession>A0A4X2L517</accession>
<dbReference type="OMA" id="CCQKRTV"/>
<feature type="region of interest" description="Disordered" evidence="4">
    <location>
        <begin position="312"/>
        <end position="362"/>
    </location>
</feature>
<dbReference type="GeneID" id="114023981"/>
<sequence>MGRKNRALSMPFFPAEGAGVGAGQHLLLLAFTFDLTCSTDGCRHHPGVPIFHDALKGWSCCHKRTTDFSEFLSIQGCTLGPHCAEKPLESPGARSALQGPKHWDTIPKSAETLRRERPKEELDLGLLPLSVSHALETALAQKELVLEDPEPGAGLPNTVVRPGSICQNPGCGAVFQGSESDAGPCRFHPGGPRFHEGMKSWSCCGVTTVDFSVFLAQPGCSLGRHVWKKQQWVSCRHDWHQTASVVVVTVYGQSPLPALSWVKASPTKLHIYISFEGNRVFQEQMALWGVIAVKQSSVSLMPSRAEISLSKADPGPWAQLEQPGTGMPAEKVGEDVGPGMIGEEPEDSDDDLSWTEEEVEGE</sequence>
<dbReference type="SUPFAM" id="SSF49764">
    <property type="entry name" value="HSP20-like chaperones"/>
    <property type="match status" value="1"/>
</dbReference>
<keyword evidence="3" id="KW-0862">Zinc</keyword>
<feature type="domain" description="CS" evidence="5">
    <location>
        <begin position="232"/>
        <end position="321"/>
    </location>
</feature>
<evidence type="ECO:0000256" key="1">
    <source>
        <dbReference type="ARBA" id="ARBA00022723"/>
    </source>
</evidence>
<keyword evidence="2" id="KW-0677">Repeat</keyword>
<reference evidence="8" key="1">
    <citation type="submission" date="2018-12" db="EMBL/GenBank/DDBJ databases">
        <authorList>
            <person name="Yazar S."/>
        </authorList>
    </citation>
    <scope>NUCLEOTIDE SEQUENCE [LARGE SCALE GENOMIC DNA]</scope>
</reference>
<feature type="compositionally biased region" description="Acidic residues" evidence="4">
    <location>
        <begin position="343"/>
        <end position="362"/>
    </location>
</feature>
<reference evidence="7" key="3">
    <citation type="submission" date="2025-09" db="UniProtKB">
        <authorList>
            <consortium name="Ensembl"/>
        </authorList>
    </citation>
    <scope>IDENTIFICATION</scope>
</reference>
<protein>
    <submittedName>
        <fullName evidence="7">Integrin subunit beta 1 binding protein 2</fullName>
    </submittedName>
</protein>
<dbReference type="GO" id="GO:0030018">
    <property type="term" value="C:Z disc"/>
    <property type="evidence" value="ECO:0007669"/>
    <property type="project" value="Ensembl"/>
</dbReference>
<evidence type="ECO:0000259" key="6">
    <source>
        <dbReference type="PROSITE" id="PS51401"/>
    </source>
</evidence>
<dbReference type="InterPro" id="IPR039790">
    <property type="entry name" value="CHRD1"/>
</dbReference>
<name>A0A4X2L517_VOMUR</name>
<dbReference type="GO" id="GO:0008270">
    <property type="term" value="F:zinc ion binding"/>
    <property type="evidence" value="ECO:0007669"/>
    <property type="project" value="Ensembl"/>
</dbReference>
<proteinExistence type="predicted"/>
<dbReference type="GeneTree" id="ENSGT00940000159429"/>
<dbReference type="PANTHER" id="PTHR46983:SF2">
    <property type="entry name" value="INTEGRIN SUBUNIT BETA 1 BINDING PROTEIN 2"/>
    <property type="match status" value="1"/>
</dbReference>
<dbReference type="InterPro" id="IPR007052">
    <property type="entry name" value="CS_dom"/>
</dbReference>
<feature type="domain" description="CHORD" evidence="6">
    <location>
        <begin position="3"/>
        <end position="82"/>
    </location>
</feature>
<dbReference type="PROSITE" id="PS51203">
    <property type="entry name" value="CS"/>
    <property type="match status" value="1"/>
</dbReference>
<feature type="domain" description="CHORD" evidence="6">
    <location>
        <begin position="166"/>
        <end position="225"/>
    </location>
</feature>
<dbReference type="Gene3D" id="2.60.40.790">
    <property type="match status" value="1"/>
</dbReference>
<dbReference type="Proteomes" id="UP000314987">
    <property type="component" value="Unassembled WGS sequence"/>
</dbReference>
<evidence type="ECO:0000313" key="7">
    <source>
        <dbReference type="Ensembl" id="ENSVURP00010016227.1"/>
    </source>
</evidence>
<dbReference type="AlphaFoldDB" id="A0A4X2L517"/>
<dbReference type="InterPro" id="IPR008978">
    <property type="entry name" value="HSP20-like_chaperone"/>
</dbReference>
<dbReference type="STRING" id="29139.ENSVURP00010016227"/>
<gene>
    <name evidence="7" type="primary">ITGB1BP2</name>
</gene>
<dbReference type="GO" id="GO:0005509">
    <property type="term" value="F:calcium ion binding"/>
    <property type="evidence" value="ECO:0007669"/>
    <property type="project" value="Ensembl"/>
</dbReference>
<evidence type="ECO:0000313" key="8">
    <source>
        <dbReference type="Proteomes" id="UP000314987"/>
    </source>
</evidence>
<dbReference type="Gene3D" id="4.10.1130.20">
    <property type="match status" value="2"/>
</dbReference>
<keyword evidence="1" id="KW-0479">Metal-binding</keyword>
<dbReference type="Ensembl" id="ENSVURT00010018449.1">
    <property type="protein sequence ID" value="ENSVURP00010016227.1"/>
    <property type="gene ID" value="ENSVURG00010012424.1"/>
</dbReference>
<organism evidence="7 8">
    <name type="scientific">Vombatus ursinus</name>
    <name type="common">Common wombat</name>
    <dbReference type="NCBI Taxonomy" id="29139"/>
    <lineage>
        <taxon>Eukaryota</taxon>
        <taxon>Metazoa</taxon>
        <taxon>Chordata</taxon>
        <taxon>Craniata</taxon>
        <taxon>Vertebrata</taxon>
        <taxon>Euteleostomi</taxon>
        <taxon>Mammalia</taxon>
        <taxon>Metatheria</taxon>
        <taxon>Diprotodontia</taxon>
        <taxon>Vombatidae</taxon>
        <taxon>Vombatus</taxon>
    </lineage>
</organism>
<evidence type="ECO:0000256" key="3">
    <source>
        <dbReference type="ARBA" id="ARBA00022833"/>
    </source>
</evidence>
<dbReference type="InterPro" id="IPR007051">
    <property type="entry name" value="CHORD_dom"/>
</dbReference>
<dbReference type="RefSeq" id="XP_027692571.1">
    <property type="nucleotide sequence ID" value="XM_027836770.1"/>
</dbReference>
<evidence type="ECO:0000256" key="4">
    <source>
        <dbReference type="SAM" id="MobiDB-lite"/>
    </source>
</evidence>
<dbReference type="Pfam" id="PF04969">
    <property type="entry name" value="CS"/>
    <property type="match status" value="1"/>
</dbReference>
<evidence type="ECO:0000259" key="5">
    <source>
        <dbReference type="PROSITE" id="PS51203"/>
    </source>
</evidence>